<comment type="caution">
    <text evidence="3">The sequence shown here is derived from an EMBL/GenBank/DDBJ whole genome shotgun (WGS) entry which is preliminary data.</text>
</comment>
<dbReference type="PANTHER" id="PTHR45527">
    <property type="entry name" value="NONRIBOSOMAL PEPTIDE SYNTHETASE"/>
    <property type="match status" value="1"/>
</dbReference>
<dbReference type="PANTHER" id="PTHR45527:SF1">
    <property type="entry name" value="FATTY ACID SYNTHASE"/>
    <property type="match status" value="1"/>
</dbReference>
<name>A0ABR5IXB2_9ACTN</name>
<accession>A0ABR5IXB2</accession>
<dbReference type="Gene3D" id="3.40.50.980">
    <property type="match status" value="1"/>
</dbReference>
<keyword evidence="4" id="KW-1185">Reference proteome</keyword>
<dbReference type="Proteomes" id="UP000037020">
    <property type="component" value="Unassembled WGS sequence"/>
</dbReference>
<gene>
    <name evidence="3" type="ORF">ADK38_34700</name>
</gene>
<feature type="non-terminal residue" evidence="3">
    <location>
        <position position="104"/>
    </location>
</feature>
<proteinExistence type="predicted"/>
<dbReference type="InterPro" id="IPR000873">
    <property type="entry name" value="AMP-dep_synth/lig_dom"/>
</dbReference>
<dbReference type="EMBL" id="LGUT01003195">
    <property type="protein sequence ID" value="KOG85787.1"/>
    <property type="molecule type" value="Genomic_DNA"/>
</dbReference>
<protein>
    <recommendedName>
        <fullName evidence="2">AMP-dependent synthetase/ligase domain-containing protein</fullName>
    </recommendedName>
</protein>
<reference evidence="3 4" key="1">
    <citation type="submission" date="2015-07" db="EMBL/GenBank/DDBJ databases">
        <authorList>
            <person name="Ju K.-S."/>
            <person name="Doroghazi J.R."/>
            <person name="Metcalf W.W."/>
        </authorList>
    </citation>
    <scope>NUCLEOTIDE SEQUENCE [LARGE SCALE GENOMIC DNA]</scope>
    <source>
        <strain evidence="3 4">NRRL B-3589</strain>
    </source>
</reference>
<feature type="domain" description="AMP-dependent synthetase/ligase" evidence="2">
    <location>
        <begin position="34"/>
        <end position="103"/>
    </location>
</feature>
<evidence type="ECO:0000313" key="4">
    <source>
        <dbReference type="Proteomes" id="UP000037020"/>
    </source>
</evidence>
<evidence type="ECO:0000256" key="1">
    <source>
        <dbReference type="SAM" id="MobiDB-lite"/>
    </source>
</evidence>
<organism evidence="3 4">
    <name type="scientific">Streptomyces varsoviensis</name>
    <dbReference type="NCBI Taxonomy" id="67373"/>
    <lineage>
        <taxon>Bacteria</taxon>
        <taxon>Bacillati</taxon>
        <taxon>Actinomycetota</taxon>
        <taxon>Actinomycetes</taxon>
        <taxon>Kitasatosporales</taxon>
        <taxon>Streptomycetaceae</taxon>
        <taxon>Streptomyces</taxon>
    </lineage>
</organism>
<evidence type="ECO:0000259" key="2">
    <source>
        <dbReference type="Pfam" id="PF00501"/>
    </source>
</evidence>
<dbReference type="Pfam" id="PF00501">
    <property type="entry name" value="AMP-binding"/>
    <property type="match status" value="1"/>
</dbReference>
<evidence type="ECO:0000313" key="3">
    <source>
        <dbReference type="EMBL" id="KOG85787.1"/>
    </source>
</evidence>
<sequence>MPGLRDGGAAPSVLRGGPLPAAPAAGETVLSWYETWVRETPDAPAVADGEHRWTYAELDAAAVAVADTLRGRVGPGDIVAVCLDRSAALVAVAVALARLGAVYL</sequence>
<feature type="region of interest" description="Disordered" evidence="1">
    <location>
        <begin position="1"/>
        <end position="21"/>
    </location>
</feature>
<dbReference type="SUPFAM" id="SSF56801">
    <property type="entry name" value="Acetyl-CoA synthetase-like"/>
    <property type="match status" value="1"/>
</dbReference>